<dbReference type="InterPro" id="IPR017970">
    <property type="entry name" value="Homeobox_CS"/>
</dbReference>
<organism evidence="10 11">
    <name type="scientific">Potamilus streckersoni</name>
    <dbReference type="NCBI Taxonomy" id="2493646"/>
    <lineage>
        <taxon>Eukaryota</taxon>
        <taxon>Metazoa</taxon>
        <taxon>Spiralia</taxon>
        <taxon>Lophotrochozoa</taxon>
        <taxon>Mollusca</taxon>
        <taxon>Bivalvia</taxon>
        <taxon>Autobranchia</taxon>
        <taxon>Heteroconchia</taxon>
        <taxon>Palaeoheterodonta</taxon>
        <taxon>Unionida</taxon>
        <taxon>Unionoidea</taxon>
        <taxon>Unionidae</taxon>
        <taxon>Ambleminae</taxon>
        <taxon>Lampsilini</taxon>
        <taxon>Potamilus</taxon>
    </lineage>
</organism>
<name>A0AAE0TG78_9BIVA</name>
<comment type="caution">
    <text evidence="10">The sequence shown here is derived from an EMBL/GenBank/DDBJ whole genome shotgun (WGS) entry which is preliminary data.</text>
</comment>
<dbReference type="Gene3D" id="1.10.10.60">
    <property type="entry name" value="Homeodomain-like"/>
    <property type="match status" value="1"/>
</dbReference>
<keyword evidence="3 5" id="KW-0371">Homeobox</keyword>
<proteinExistence type="predicted"/>
<dbReference type="PROSITE" id="PS50803">
    <property type="entry name" value="OAR"/>
    <property type="match status" value="1"/>
</dbReference>
<keyword evidence="4 5" id="KW-0539">Nucleus</keyword>
<feature type="region of interest" description="Disordered" evidence="7">
    <location>
        <begin position="45"/>
        <end position="207"/>
    </location>
</feature>
<dbReference type="SMART" id="SM00389">
    <property type="entry name" value="HOX"/>
    <property type="match status" value="1"/>
</dbReference>
<sequence length="371" mass="41936">LEELEKAFAQTHYPDVFTREDLAMRINLTEARVQVWFQNRRAKWRKSERFSQQQKSVSQGGNDENQNGNEYNSDAEKDEGEKTDSDNDEDTEECAKKSNSRQDIVDGDSQEQTMQETNDANLKNTKPPSPDRRNENETGNKDLEIDIQPLSVNKSNNKSDFDESQIKCSEKKRNERRDEGSSPSSSNVSASQKEKMDDDSEKAIPVTNSLTRPERIQQVDSASALVSSIPSPTPTNSSGLNLHVSSGMRPEFIFHSKPMMQHSFTQTLLALNNHAMARPPFFPILDGSNYKQYLDNYFSPRPIYPQFPHPAFKGYNLPMCACCGSRNPCGSLHPGHENRTSSVAELRRRAREHSEALAATVNDSLLQRTCQ</sequence>
<protein>
    <recommendedName>
        <fullName evidence="12">Dorsal root ganglia homeobox protein</fullName>
    </recommendedName>
</protein>
<dbReference type="GO" id="GO:0005634">
    <property type="term" value="C:nucleus"/>
    <property type="evidence" value="ECO:0007669"/>
    <property type="project" value="UniProtKB-SubCell"/>
</dbReference>
<dbReference type="AlphaFoldDB" id="A0AAE0TG78"/>
<gene>
    <name evidence="10" type="ORF">CHS0354_029845</name>
</gene>
<keyword evidence="11" id="KW-1185">Reference proteome</keyword>
<dbReference type="PANTHER" id="PTHR24329:SF337">
    <property type="entry name" value="ARISTALESS RELATED HOMEOBOX"/>
    <property type="match status" value="1"/>
</dbReference>
<dbReference type="PROSITE" id="PS50071">
    <property type="entry name" value="HOMEOBOX_2"/>
    <property type="match status" value="1"/>
</dbReference>
<evidence type="ECO:0000256" key="1">
    <source>
        <dbReference type="ARBA" id="ARBA00004123"/>
    </source>
</evidence>
<evidence type="ECO:0000256" key="6">
    <source>
        <dbReference type="RuleBase" id="RU000682"/>
    </source>
</evidence>
<feature type="compositionally biased region" description="Basic and acidic residues" evidence="7">
    <location>
        <begin position="129"/>
        <end position="144"/>
    </location>
</feature>
<feature type="compositionally biased region" description="Basic and acidic residues" evidence="7">
    <location>
        <begin position="157"/>
        <end position="180"/>
    </location>
</feature>
<evidence type="ECO:0000259" key="9">
    <source>
        <dbReference type="PROSITE" id="PS50803"/>
    </source>
</evidence>
<dbReference type="GO" id="GO:0000977">
    <property type="term" value="F:RNA polymerase II transcription regulatory region sequence-specific DNA binding"/>
    <property type="evidence" value="ECO:0007669"/>
    <property type="project" value="TreeGrafter"/>
</dbReference>
<feature type="compositionally biased region" description="Low complexity" evidence="7">
    <location>
        <begin position="59"/>
        <end position="72"/>
    </location>
</feature>
<dbReference type="InterPro" id="IPR050649">
    <property type="entry name" value="Paired_Homeobox_TFs"/>
</dbReference>
<dbReference type="InterPro" id="IPR001356">
    <property type="entry name" value="HD"/>
</dbReference>
<evidence type="ECO:0000259" key="8">
    <source>
        <dbReference type="PROSITE" id="PS50071"/>
    </source>
</evidence>
<comment type="subcellular location">
    <subcellularLocation>
        <location evidence="1 5 6">Nucleus</location>
    </subcellularLocation>
</comment>
<dbReference type="SUPFAM" id="SSF46689">
    <property type="entry name" value="Homeodomain-like"/>
    <property type="match status" value="1"/>
</dbReference>
<dbReference type="InterPro" id="IPR009057">
    <property type="entry name" value="Homeodomain-like_sf"/>
</dbReference>
<feature type="DNA-binding region" description="Homeobox" evidence="5">
    <location>
        <begin position="3"/>
        <end position="48"/>
    </location>
</feature>
<evidence type="ECO:0000256" key="5">
    <source>
        <dbReference type="PROSITE-ProRule" id="PRU00108"/>
    </source>
</evidence>
<dbReference type="Pfam" id="PF03826">
    <property type="entry name" value="OAR"/>
    <property type="match status" value="1"/>
</dbReference>
<evidence type="ECO:0000313" key="10">
    <source>
        <dbReference type="EMBL" id="KAK3609807.1"/>
    </source>
</evidence>
<evidence type="ECO:0000256" key="7">
    <source>
        <dbReference type="SAM" id="MobiDB-lite"/>
    </source>
</evidence>
<evidence type="ECO:0000256" key="4">
    <source>
        <dbReference type="ARBA" id="ARBA00023242"/>
    </source>
</evidence>
<dbReference type="FunFam" id="1.10.10.60:FF:000679">
    <property type="entry name" value="Homeobox protein aristaless"/>
    <property type="match status" value="1"/>
</dbReference>
<reference evidence="10" key="3">
    <citation type="submission" date="2023-05" db="EMBL/GenBank/DDBJ databases">
        <authorList>
            <person name="Smith C.H."/>
        </authorList>
    </citation>
    <scope>NUCLEOTIDE SEQUENCE</scope>
    <source>
        <strain evidence="10">CHS0354</strain>
        <tissue evidence="10">Mantle</tissue>
    </source>
</reference>
<feature type="compositionally biased region" description="Polar residues" evidence="7">
    <location>
        <begin position="110"/>
        <end position="126"/>
    </location>
</feature>
<feature type="compositionally biased region" description="Low complexity" evidence="7">
    <location>
        <begin position="181"/>
        <end position="191"/>
    </location>
</feature>
<dbReference type="InterPro" id="IPR003654">
    <property type="entry name" value="OAR_dom"/>
</dbReference>
<reference evidence="10" key="1">
    <citation type="journal article" date="2021" name="Genome Biol. Evol.">
        <title>A High-Quality Reference Genome for a Parasitic Bivalve with Doubly Uniparental Inheritance (Bivalvia: Unionida).</title>
        <authorList>
            <person name="Smith C.H."/>
        </authorList>
    </citation>
    <scope>NUCLEOTIDE SEQUENCE</scope>
    <source>
        <strain evidence="10">CHS0354</strain>
    </source>
</reference>
<feature type="domain" description="Homeobox" evidence="8">
    <location>
        <begin position="1"/>
        <end position="47"/>
    </location>
</feature>
<evidence type="ECO:0000256" key="3">
    <source>
        <dbReference type="ARBA" id="ARBA00023155"/>
    </source>
</evidence>
<reference evidence="10" key="2">
    <citation type="journal article" date="2021" name="Genome Biol. Evol.">
        <title>Developing a high-quality reference genome for a parasitic bivalve with doubly uniparental inheritance (Bivalvia: Unionida).</title>
        <authorList>
            <person name="Smith C.H."/>
        </authorList>
    </citation>
    <scope>NUCLEOTIDE SEQUENCE</scope>
    <source>
        <strain evidence="10">CHS0354</strain>
        <tissue evidence="10">Mantle</tissue>
    </source>
</reference>
<feature type="non-terminal residue" evidence="10">
    <location>
        <position position="371"/>
    </location>
</feature>
<dbReference type="Proteomes" id="UP001195483">
    <property type="component" value="Unassembled WGS sequence"/>
</dbReference>
<evidence type="ECO:0008006" key="12">
    <source>
        <dbReference type="Google" id="ProtNLM"/>
    </source>
</evidence>
<keyword evidence="2 5" id="KW-0238">DNA-binding</keyword>
<accession>A0AAE0TG78</accession>
<dbReference type="Pfam" id="PF00046">
    <property type="entry name" value="Homeodomain"/>
    <property type="match status" value="1"/>
</dbReference>
<feature type="domain" description="OAR" evidence="9">
    <location>
        <begin position="341"/>
        <end position="354"/>
    </location>
</feature>
<dbReference type="GO" id="GO:0000981">
    <property type="term" value="F:DNA-binding transcription factor activity, RNA polymerase II-specific"/>
    <property type="evidence" value="ECO:0007669"/>
    <property type="project" value="InterPro"/>
</dbReference>
<evidence type="ECO:0000313" key="11">
    <source>
        <dbReference type="Proteomes" id="UP001195483"/>
    </source>
</evidence>
<dbReference type="PROSITE" id="PS00027">
    <property type="entry name" value="HOMEOBOX_1"/>
    <property type="match status" value="1"/>
</dbReference>
<dbReference type="EMBL" id="JAEAOA010001782">
    <property type="protein sequence ID" value="KAK3609807.1"/>
    <property type="molecule type" value="Genomic_DNA"/>
</dbReference>
<dbReference type="CDD" id="cd00086">
    <property type="entry name" value="homeodomain"/>
    <property type="match status" value="1"/>
</dbReference>
<dbReference type="PANTHER" id="PTHR24329">
    <property type="entry name" value="HOMEOBOX PROTEIN ARISTALESS"/>
    <property type="match status" value="1"/>
</dbReference>
<evidence type="ECO:0000256" key="2">
    <source>
        <dbReference type="ARBA" id="ARBA00023125"/>
    </source>
</evidence>